<dbReference type="Pfam" id="PF00106">
    <property type="entry name" value="adh_short"/>
    <property type="match status" value="1"/>
</dbReference>
<evidence type="ECO:0000313" key="3">
    <source>
        <dbReference type="Proteomes" id="UP000070444"/>
    </source>
</evidence>
<dbReference type="InterPro" id="IPR002347">
    <property type="entry name" value="SDR_fam"/>
</dbReference>
<keyword evidence="1" id="KW-0560">Oxidoreductase</keyword>
<dbReference type="AlphaFoldDB" id="A0A137P1M9"/>
<dbReference type="PRINTS" id="PR00081">
    <property type="entry name" value="GDHRDH"/>
</dbReference>
<evidence type="ECO:0000313" key="2">
    <source>
        <dbReference type="EMBL" id="KXN68858.1"/>
    </source>
</evidence>
<reference evidence="2 3" key="1">
    <citation type="journal article" date="2015" name="Genome Biol. Evol.">
        <title>Phylogenomic analyses indicate that early fungi evolved digesting cell walls of algal ancestors of land plants.</title>
        <authorList>
            <person name="Chang Y."/>
            <person name="Wang S."/>
            <person name="Sekimoto S."/>
            <person name="Aerts A.L."/>
            <person name="Choi C."/>
            <person name="Clum A."/>
            <person name="LaButti K.M."/>
            <person name="Lindquist E.A."/>
            <person name="Yee Ngan C."/>
            <person name="Ohm R.A."/>
            <person name="Salamov A.A."/>
            <person name="Grigoriev I.V."/>
            <person name="Spatafora J.W."/>
            <person name="Berbee M.L."/>
        </authorList>
    </citation>
    <scope>NUCLEOTIDE SEQUENCE [LARGE SCALE GENOMIC DNA]</scope>
    <source>
        <strain evidence="2 3">NRRL 28638</strain>
    </source>
</reference>
<name>A0A137P1M9_CONC2</name>
<sequence>MNSVINTISLCIGEVIKSYTKLIVHPVNLSGKTILITGGNEGIGFETAVQLAKMNAKIIIASRNLQKSQSAVEKIKHLSHNNDIHCRQVDLGSIQSVNEFSEKFKQEFPTLDILINNAGLVCMKYSKTEDDLEKTLQVNHISVTLLTINLLPILLKAEDPKIVFVASVMHNFSKLQLPRDLELPPSSFIGINEYNKSKKMNILTAKVLAKELKNKNIKVVSLHPGYVYSNLGQDNFQSLWSKLISYIFVHPLHTIFARKTDQGAMTSVFCATDSGIISGEYYDSCKIGKPDKQANDEELGRDLWERTLNILKIDKEFVSKL</sequence>
<dbReference type="SUPFAM" id="SSF51735">
    <property type="entry name" value="NAD(P)-binding Rossmann-fold domains"/>
    <property type="match status" value="1"/>
</dbReference>
<protein>
    <submittedName>
        <fullName evidence="2">Retinol dehydrogenase 12-like protein</fullName>
    </submittedName>
</protein>
<gene>
    <name evidence="2" type="ORF">CONCODRAFT_51285</name>
</gene>
<dbReference type="PANTHER" id="PTHR43157:SF31">
    <property type="entry name" value="PHOSPHATIDYLINOSITOL-GLYCAN BIOSYNTHESIS CLASS F PROTEIN"/>
    <property type="match status" value="1"/>
</dbReference>
<dbReference type="Proteomes" id="UP000070444">
    <property type="component" value="Unassembled WGS sequence"/>
</dbReference>
<dbReference type="OMA" id="ECENDVH"/>
<dbReference type="STRING" id="796925.A0A137P1M9"/>
<accession>A0A137P1M9</accession>
<organism evidence="2 3">
    <name type="scientific">Conidiobolus coronatus (strain ATCC 28846 / CBS 209.66 / NRRL 28638)</name>
    <name type="common">Delacroixia coronata</name>
    <dbReference type="NCBI Taxonomy" id="796925"/>
    <lineage>
        <taxon>Eukaryota</taxon>
        <taxon>Fungi</taxon>
        <taxon>Fungi incertae sedis</taxon>
        <taxon>Zoopagomycota</taxon>
        <taxon>Entomophthoromycotina</taxon>
        <taxon>Entomophthoromycetes</taxon>
        <taxon>Entomophthorales</taxon>
        <taxon>Ancylistaceae</taxon>
        <taxon>Conidiobolus</taxon>
    </lineage>
</organism>
<dbReference type="PANTHER" id="PTHR43157">
    <property type="entry name" value="PHOSPHATIDYLINOSITOL-GLYCAN BIOSYNTHESIS CLASS F PROTEIN-RELATED"/>
    <property type="match status" value="1"/>
</dbReference>
<dbReference type="GO" id="GO:0016491">
    <property type="term" value="F:oxidoreductase activity"/>
    <property type="evidence" value="ECO:0007669"/>
    <property type="project" value="UniProtKB-KW"/>
</dbReference>
<dbReference type="EMBL" id="KQ964558">
    <property type="protein sequence ID" value="KXN68858.1"/>
    <property type="molecule type" value="Genomic_DNA"/>
</dbReference>
<evidence type="ECO:0000256" key="1">
    <source>
        <dbReference type="ARBA" id="ARBA00023002"/>
    </source>
</evidence>
<proteinExistence type="predicted"/>
<dbReference type="CDD" id="cd05327">
    <property type="entry name" value="retinol-DH_like_SDR_c_like"/>
    <property type="match status" value="1"/>
</dbReference>
<dbReference type="Gene3D" id="3.40.50.720">
    <property type="entry name" value="NAD(P)-binding Rossmann-like Domain"/>
    <property type="match status" value="1"/>
</dbReference>
<dbReference type="OrthoDB" id="191139at2759"/>
<keyword evidence="3" id="KW-1185">Reference proteome</keyword>
<dbReference type="InterPro" id="IPR036291">
    <property type="entry name" value="NAD(P)-bd_dom_sf"/>
</dbReference>